<gene>
    <name evidence="2" type="ORF">SMG_02785</name>
</gene>
<dbReference type="Proteomes" id="UP000013834">
    <property type="component" value="Unassembled WGS sequence"/>
</dbReference>
<sequence length="64" mass="7205">MADIKGLDIFGNNKGLAKIKKEAEAKKKQQAITPSENKQLEVHQVQEIKTSSNVERQSRGRTKK</sequence>
<comment type="caution">
    <text evidence="2">The sequence shown here is derived from an EMBL/GenBank/DDBJ whole genome shotgun (WGS) entry which is preliminary data.</text>
</comment>
<protein>
    <submittedName>
        <fullName evidence="2">Uncharacterized protein</fullName>
    </submittedName>
</protein>
<evidence type="ECO:0000313" key="2">
    <source>
        <dbReference type="EMBL" id="EOG22403.1"/>
    </source>
</evidence>
<evidence type="ECO:0000256" key="1">
    <source>
        <dbReference type="SAM" id="MobiDB-lite"/>
    </source>
</evidence>
<feature type="region of interest" description="Disordered" evidence="1">
    <location>
        <begin position="27"/>
        <end position="64"/>
    </location>
</feature>
<dbReference type="AlphaFoldDB" id="A0A829ERV8"/>
<proteinExistence type="predicted"/>
<evidence type="ECO:0000313" key="3">
    <source>
        <dbReference type="Proteomes" id="UP000013834"/>
    </source>
</evidence>
<reference evidence="2 3" key="1">
    <citation type="submission" date="2013-02" db="EMBL/GenBank/DDBJ databases">
        <title>The Genome Sequence of Enterococcus faecium VRE_84.</title>
        <authorList>
            <consortium name="The Broad Institute Genome Sequencing Platform"/>
            <consortium name="The Broad Institute Genome Sequencing Center for Infectious Disease"/>
            <person name="Earl A.M."/>
            <person name="Gilmore M.S."/>
            <person name="Lebreton F."/>
            <person name="Hammerum A.M."/>
            <person name="Jensen L.B."/>
            <person name="Guardabassi L."/>
            <person name="Walker B."/>
            <person name="Young S.K."/>
            <person name="Zeng Q."/>
            <person name="Gargeya S."/>
            <person name="Fitzgerald M."/>
            <person name="Haas B."/>
            <person name="Abouelleil A."/>
            <person name="Alvarado L."/>
            <person name="Arachchi H.M."/>
            <person name="Berlin A.M."/>
            <person name="Chapman S.B."/>
            <person name="Dewar J."/>
            <person name="Goldberg J."/>
            <person name="Griggs A."/>
            <person name="Gujja S."/>
            <person name="Hansen M."/>
            <person name="Howarth C."/>
            <person name="Imamovic A."/>
            <person name="Larimer J."/>
            <person name="McCowan C."/>
            <person name="Murphy C."/>
            <person name="Neiman D."/>
            <person name="Pearson M."/>
            <person name="Priest M."/>
            <person name="Roberts A."/>
            <person name="Saif S."/>
            <person name="Shea T."/>
            <person name="Sisk P."/>
            <person name="Sykes S."/>
            <person name="Wortman J."/>
            <person name="Nusbaum C."/>
            <person name="Birren B."/>
        </authorList>
    </citation>
    <scope>NUCLEOTIDE SEQUENCE [LARGE SCALE GENOMIC DNA]</scope>
    <source>
        <strain evidence="2 3">VRE 84</strain>
    </source>
</reference>
<organism evidence="2 3">
    <name type="scientific">Enterococcus faecium EnGen0180</name>
    <dbReference type="NCBI Taxonomy" id="1157475"/>
    <lineage>
        <taxon>Bacteria</taxon>
        <taxon>Bacillati</taxon>
        <taxon>Bacillota</taxon>
        <taxon>Bacilli</taxon>
        <taxon>Lactobacillales</taxon>
        <taxon>Enterococcaceae</taxon>
        <taxon>Enterococcus</taxon>
    </lineage>
</organism>
<feature type="non-terminal residue" evidence="2">
    <location>
        <position position="64"/>
    </location>
</feature>
<dbReference type="EMBL" id="AIVF01000057">
    <property type="protein sequence ID" value="EOG22403.1"/>
    <property type="molecule type" value="Genomic_DNA"/>
</dbReference>
<name>A0A829ERV8_ENTFC</name>
<accession>A0A829ERV8</accession>